<evidence type="ECO:0000313" key="5">
    <source>
        <dbReference type="Proteomes" id="UP000284842"/>
    </source>
</evidence>
<dbReference type="GO" id="GO:0004034">
    <property type="term" value="F:aldose 1-epimerase activity"/>
    <property type="evidence" value="ECO:0007669"/>
    <property type="project" value="TreeGrafter"/>
</dbReference>
<protein>
    <recommendedName>
        <fullName evidence="6">Aldose 1-epimerase</fullName>
    </recommendedName>
</protein>
<evidence type="ECO:0000256" key="1">
    <source>
        <dbReference type="ARBA" id="ARBA00006206"/>
    </source>
</evidence>
<sequence length="394" mass="43137">MLLASYSDILPTLDSPSVTTQTAPAHSKHVLFLETPGERRVDGQPIRSIRISSPDQSAIATFIPLGATATSFQVKDKKGRFRDILLGFDDTSLYQSDADGHPYFGAVIGRYANRIRNGTFTVPISKDASGANKFFVPHNEGNNTLHGGLVGYDRRPWNVDQVTPHSVTFSLVDPSGTEGFPGTVKTTVVYTLEPNATWKISMKATASALTPLMLTGHHYWNLEAYEETQDLDGHFMSLPASRSVAVDDALIPTGELPSVANTALDFRKPKSLGLSIPSSPSGLGFDYCWAFDNPAALKHSASFWSKNSGIKLDVFTNQIAIQVYTCNFIFNPDLPIPRKKSQGGPTTFYENHSCIAIEPSSFDDAINNPEMGVNQIYGPTRPYDWEATYVFSTL</sequence>
<dbReference type="OrthoDB" id="274691at2759"/>
<evidence type="ECO:0008006" key="6">
    <source>
        <dbReference type="Google" id="ProtNLM"/>
    </source>
</evidence>
<comment type="similarity">
    <text evidence="1">Belongs to the aldose epimerase family.</text>
</comment>
<dbReference type="GO" id="GO:0033499">
    <property type="term" value="P:galactose catabolic process via UDP-galactose, Leloir pathway"/>
    <property type="evidence" value="ECO:0007669"/>
    <property type="project" value="TreeGrafter"/>
</dbReference>
<name>A0A409YEN1_9AGAR</name>
<dbReference type="AlphaFoldDB" id="A0A409YEN1"/>
<dbReference type="Proteomes" id="UP000284842">
    <property type="component" value="Unassembled WGS sequence"/>
</dbReference>
<dbReference type="InterPro" id="IPR011013">
    <property type="entry name" value="Gal_mutarotase_sf_dom"/>
</dbReference>
<accession>A0A409YEN1</accession>
<dbReference type="Gene3D" id="2.70.98.10">
    <property type="match status" value="1"/>
</dbReference>
<gene>
    <name evidence="4" type="ORF">CVT24_001867</name>
</gene>
<dbReference type="InterPro" id="IPR014718">
    <property type="entry name" value="GH-type_carb-bd"/>
</dbReference>
<keyword evidence="2" id="KW-0413">Isomerase</keyword>
<dbReference type="InParanoid" id="A0A409YEN1"/>
<dbReference type="STRING" id="181874.A0A409YEN1"/>
<dbReference type="PANTHER" id="PTHR10091:SF6">
    <property type="entry name" value="1-EPIMERASE, PUTATIVE (AFU_ORTHOLOGUE AFUA_3G13240)-RELATED"/>
    <property type="match status" value="1"/>
</dbReference>
<dbReference type="EMBL" id="NHTK01001246">
    <property type="protein sequence ID" value="PPR01463.1"/>
    <property type="molecule type" value="Genomic_DNA"/>
</dbReference>
<dbReference type="SUPFAM" id="SSF74650">
    <property type="entry name" value="Galactose mutarotase-like"/>
    <property type="match status" value="1"/>
</dbReference>
<evidence type="ECO:0000313" key="4">
    <source>
        <dbReference type="EMBL" id="PPR01463.1"/>
    </source>
</evidence>
<dbReference type="InterPro" id="IPR008183">
    <property type="entry name" value="Aldose_1/G6P_1-epimerase"/>
</dbReference>
<dbReference type="InterPro" id="IPR047215">
    <property type="entry name" value="Galactose_mutarotase-like"/>
</dbReference>
<evidence type="ECO:0000256" key="2">
    <source>
        <dbReference type="ARBA" id="ARBA00023235"/>
    </source>
</evidence>
<keyword evidence="3" id="KW-0119">Carbohydrate metabolism</keyword>
<organism evidence="4 5">
    <name type="scientific">Panaeolus cyanescens</name>
    <dbReference type="NCBI Taxonomy" id="181874"/>
    <lineage>
        <taxon>Eukaryota</taxon>
        <taxon>Fungi</taxon>
        <taxon>Dikarya</taxon>
        <taxon>Basidiomycota</taxon>
        <taxon>Agaricomycotina</taxon>
        <taxon>Agaricomycetes</taxon>
        <taxon>Agaricomycetidae</taxon>
        <taxon>Agaricales</taxon>
        <taxon>Agaricineae</taxon>
        <taxon>Galeropsidaceae</taxon>
        <taxon>Panaeolus</taxon>
    </lineage>
</organism>
<comment type="caution">
    <text evidence="4">The sequence shown here is derived from an EMBL/GenBank/DDBJ whole genome shotgun (WGS) entry which is preliminary data.</text>
</comment>
<reference evidence="4 5" key="1">
    <citation type="journal article" date="2018" name="Evol. Lett.">
        <title>Horizontal gene cluster transfer increased hallucinogenic mushroom diversity.</title>
        <authorList>
            <person name="Reynolds H.T."/>
            <person name="Vijayakumar V."/>
            <person name="Gluck-Thaler E."/>
            <person name="Korotkin H.B."/>
            <person name="Matheny P.B."/>
            <person name="Slot J.C."/>
        </authorList>
    </citation>
    <scope>NUCLEOTIDE SEQUENCE [LARGE SCALE GENOMIC DNA]</scope>
    <source>
        <strain evidence="4 5">2629</strain>
    </source>
</reference>
<dbReference type="PANTHER" id="PTHR10091">
    <property type="entry name" value="ALDOSE-1-EPIMERASE"/>
    <property type="match status" value="1"/>
</dbReference>
<dbReference type="CDD" id="cd09019">
    <property type="entry name" value="galactose_mutarotase_like"/>
    <property type="match status" value="1"/>
</dbReference>
<evidence type="ECO:0000256" key="3">
    <source>
        <dbReference type="ARBA" id="ARBA00023277"/>
    </source>
</evidence>
<dbReference type="GO" id="GO:0030246">
    <property type="term" value="F:carbohydrate binding"/>
    <property type="evidence" value="ECO:0007669"/>
    <property type="project" value="InterPro"/>
</dbReference>
<proteinExistence type="inferred from homology"/>
<dbReference type="GO" id="GO:0006006">
    <property type="term" value="P:glucose metabolic process"/>
    <property type="evidence" value="ECO:0007669"/>
    <property type="project" value="TreeGrafter"/>
</dbReference>
<dbReference type="Pfam" id="PF01263">
    <property type="entry name" value="Aldose_epim"/>
    <property type="match status" value="1"/>
</dbReference>
<keyword evidence="5" id="KW-1185">Reference proteome</keyword>